<keyword evidence="7" id="KW-0732">Signal</keyword>
<feature type="domain" description="Cytochrome c" evidence="8">
    <location>
        <begin position="26"/>
        <end position="128"/>
    </location>
</feature>
<dbReference type="Proteomes" id="UP000190135">
    <property type="component" value="Unassembled WGS sequence"/>
</dbReference>
<organism evidence="9 10">
    <name type="scientific">Consotaella salsifontis</name>
    <dbReference type="NCBI Taxonomy" id="1365950"/>
    <lineage>
        <taxon>Bacteria</taxon>
        <taxon>Pseudomonadati</taxon>
        <taxon>Pseudomonadota</taxon>
        <taxon>Alphaproteobacteria</taxon>
        <taxon>Hyphomicrobiales</taxon>
        <taxon>Aurantimonadaceae</taxon>
        <taxon>Consotaella</taxon>
    </lineage>
</organism>
<evidence type="ECO:0000256" key="3">
    <source>
        <dbReference type="ARBA" id="ARBA00022723"/>
    </source>
</evidence>
<reference evidence="9 10" key="1">
    <citation type="submission" date="2017-02" db="EMBL/GenBank/DDBJ databases">
        <authorList>
            <person name="Peterson S.W."/>
        </authorList>
    </citation>
    <scope>NUCLEOTIDE SEQUENCE [LARGE SCALE GENOMIC DNA]</scope>
    <source>
        <strain evidence="9 10">USBA 369</strain>
    </source>
</reference>
<keyword evidence="4" id="KW-0249">Electron transport</keyword>
<dbReference type="InterPro" id="IPR009056">
    <property type="entry name" value="Cyt_c-like_dom"/>
</dbReference>
<dbReference type="RefSeq" id="WP_078707525.1">
    <property type="nucleotide sequence ID" value="NZ_FUXL01000003.1"/>
</dbReference>
<dbReference type="PROSITE" id="PS51007">
    <property type="entry name" value="CYTC"/>
    <property type="match status" value="1"/>
</dbReference>
<dbReference type="SUPFAM" id="SSF46626">
    <property type="entry name" value="Cytochrome c"/>
    <property type="match status" value="1"/>
</dbReference>
<evidence type="ECO:0000259" key="8">
    <source>
        <dbReference type="PROSITE" id="PS51007"/>
    </source>
</evidence>
<dbReference type="OrthoDB" id="9805828at2"/>
<evidence type="ECO:0000256" key="7">
    <source>
        <dbReference type="SAM" id="SignalP"/>
    </source>
</evidence>
<feature type="signal peptide" evidence="7">
    <location>
        <begin position="1"/>
        <end position="22"/>
    </location>
</feature>
<evidence type="ECO:0000256" key="5">
    <source>
        <dbReference type="ARBA" id="ARBA00023004"/>
    </source>
</evidence>
<dbReference type="GO" id="GO:0009055">
    <property type="term" value="F:electron transfer activity"/>
    <property type="evidence" value="ECO:0007669"/>
    <property type="project" value="InterPro"/>
</dbReference>
<keyword evidence="1" id="KW-0813">Transport</keyword>
<evidence type="ECO:0000256" key="6">
    <source>
        <dbReference type="PROSITE-ProRule" id="PRU00433"/>
    </source>
</evidence>
<dbReference type="InterPro" id="IPR036909">
    <property type="entry name" value="Cyt_c-like_dom_sf"/>
</dbReference>
<evidence type="ECO:0000256" key="1">
    <source>
        <dbReference type="ARBA" id="ARBA00022448"/>
    </source>
</evidence>
<dbReference type="EMBL" id="FUXL01000003">
    <property type="protein sequence ID" value="SJZ80459.1"/>
    <property type="molecule type" value="Genomic_DNA"/>
</dbReference>
<dbReference type="PRINTS" id="PR00604">
    <property type="entry name" value="CYTCHRMECIAB"/>
</dbReference>
<keyword evidence="5 6" id="KW-0408">Iron</keyword>
<dbReference type="PANTHER" id="PTHR11961">
    <property type="entry name" value="CYTOCHROME C"/>
    <property type="match status" value="1"/>
</dbReference>
<evidence type="ECO:0000313" key="9">
    <source>
        <dbReference type="EMBL" id="SJZ80459.1"/>
    </source>
</evidence>
<keyword evidence="2 6" id="KW-0349">Heme</keyword>
<evidence type="ECO:0000313" key="10">
    <source>
        <dbReference type="Proteomes" id="UP000190135"/>
    </source>
</evidence>
<sequence length="146" mass="15431">MRVKSILAGAAVATLVCLPALAQTVGDPAAGKKVFSKCMACHRIGPNAKNLVGPELNGIVGEEVAAVEGYPFSKDFAAWGQGKTWNTQLLTEWVRSPKDVVPKTKMVFAGIKKDEDITNLIAYLASFDEDGKEADPAARIAAADGK</sequence>
<keyword evidence="10" id="KW-1185">Reference proteome</keyword>
<feature type="chain" id="PRO_5012978828" evidence="7">
    <location>
        <begin position="23"/>
        <end position="146"/>
    </location>
</feature>
<dbReference type="Gene3D" id="1.10.760.10">
    <property type="entry name" value="Cytochrome c-like domain"/>
    <property type="match status" value="1"/>
</dbReference>
<accession>A0A1T4NMG7</accession>
<keyword evidence="3 6" id="KW-0479">Metal-binding</keyword>
<protein>
    <submittedName>
        <fullName evidence="9">Cytochrome c</fullName>
    </submittedName>
</protein>
<evidence type="ECO:0000256" key="4">
    <source>
        <dbReference type="ARBA" id="ARBA00022982"/>
    </source>
</evidence>
<dbReference type="Pfam" id="PF00034">
    <property type="entry name" value="Cytochrom_C"/>
    <property type="match status" value="1"/>
</dbReference>
<name>A0A1T4NMG7_9HYPH</name>
<dbReference type="GO" id="GO:0046872">
    <property type="term" value="F:metal ion binding"/>
    <property type="evidence" value="ECO:0007669"/>
    <property type="project" value="UniProtKB-KW"/>
</dbReference>
<evidence type="ECO:0000256" key="2">
    <source>
        <dbReference type="ARBA" id="ARBA00022617"/>
    </source>
</evidence>
<dbReference type="InterPro" id="IPR002327">
    <property type="entry name" value="Cyt_c_1A/1B"/>
</dbReference>
<dbReference type="GO" id="GO:0020037">
    <property type="term" value="F:heme binding"/>
    <property type="evidence" value="ECO:0007669"/>
    <property type="project" value="InterPro"/>
</dbReference>
<dbReference type="AlphaFoldDB" id="A0A1T4NMG7"/>
<dbReference type="STRING" id="1365950.SAMN05428963_10398"/>
<proteinExistence type="predicted"/>
<gene>
    <name evidence="9" type="ORF">SAMN05428963_10398</name>
</gene>